<sequence>MRLKHLMKPPAHPWSSSVVQTAWYTRAPPWARAARCGTASWARTTRCRRAPPPPTSCAPTPRMTSSLWGSACVLYRGTDSVVYTGATVGEGGALRHCLVGPHHAVPPRAAAAQQVRADTFGDTPSNLEQAAAFVPVVDTRKVSPLAIYSWAITIRTEEDTKA</sequence>
<evidence type="ECO:0000313" key="1">
    <source>
        <dbReference type="EMBL" id="KAG7299774.1"/>
    </source>
</evidence>
<dbReference type="Proteomes" id="UP000823941">
    <property type="component" value="Chromosome 22"/>
</dbReference>
<comment type="caution">
    <text evidence="1">The sequence shown here is derived from an EMBL/GenBank/DDBJ whole genome shotgun (WGS) entry which is preliminary data.</text>
</comment>
<dbReference type="EMBL" id="JAHIBW010000022">
    <property type="protein sequence ID" value="KAG7299774.1"/>
    <property type="molecule type" value="Genomic_DNA"/>
</dbReference>
<name>A0ABQ7Q3G5_PLUXY</name>
<reference evidence="1 2" key="1">
    <citation type="submission" date="2021-06" db="EMBL/GenBank/DDBJ databases">
        <title>A haploid diamondback moth (Plutella xylostella L.) genome assembly resolves 31 chromosomes and identifies a diamide resistance mutation.</title>
        <authorList>
            <person name="Ward C.M."/>
            <person name="Perry K.D."/>
            <person name="Baker G."/>
            <person name="Powis K."/>
            <person name="Heckel D.G."/>
            <person name="Baxter S.W."/>
        </authorList>
    </citation>
    <scope>NUCLEOTIDE SEQUENCE [LARGE SCALE GENOMIC DNA]</scope>
    <source>
        <strain evidence="1 2">LV</strain>
        <tissue evidence="1">Single pupa</tissue>
    </source>
</reference>
<proteinExistence type="predicted"/>
<accession>A0ABQ7Q3G5</accession>
<evidence type="ECO:0000313" key="2">
    <source>
        <dbReference type="Proteomes" id="UP000823941"/>
    </source>
</evidence>
<keyword evidence="2" id="KW-1185">Reference proteome</keyword>
<gene>
    <name evidence="1" type="ORF">JYU34_016784</name>
</gene>
<protein>
    <submittedName>
        <fullName evidence="1">Uncharacterized protein</fullName>
    </submittedName>
</protein>
<organism evidence="1 2">
    <name type="scientific">Plutella xylostella</name>
    <name type="common">Diamondback moth</name>
    <name type="synonym">Plutella maculipennis</name>
    <dbReference type="NCBI Taxonomy" id="51655"/>
    <lineage>
        <taxon>Eukaryota</taxon>
        <taxon>Metazoa</taxon>
        <taxon>Ecdysozoa</taxon>
        <taxon>Arthropoda</taxon>
        <taxon>Hexapoda</taxon>
        <taxon>Insecta</taxon>
        <taxon>Pterygota</taxon>
        <taxon>Neoptera</taxon>
        <taxon>Endopterygota</taxon>
        <taxon>Lepidoptera</taxon>
        <taxon>Glossata</taxon>
        <taxon>Ditrysia</taxon>
        <taxon>Yponomeutoidea</taxon>
        <taxon>Plutellidae</taxon>
        <taxon>Plutella</taxon>
    </lineage>
</organism>